<keyword evidence="6" id="KW-1185">Reference proteome</keyword>
<dbReference type="Gene3D" id="1.20.120.530">
    <property type="entry name" value="GntR ligand-binding domain-like"/>
    <property type="match status" value="1"/>
</dbReference>
<dbReference type="PANTHER" id="PTHR43537">
    <property type="entry name" value="TRANSCRIPTIONAL REGULATOR, GNTR FAMILY"/>
    <property type="match status" value="1"/>
</dbReference>
<dbReference type="Proteomes" id="UP000602532">
    <property type="component" value="Unassembled WGS sequence"/>
</dbReference>
<dbReference type="Gene3D" id="1.10.10.10">
    <property type="entry name" value="Winged helix-like DNA-binding domain superfamily/Winged helix DNA-binding domain"/>
    <property type="match status" value="1"/>
</dbReference>
<dbReference type="SUPFAM" id="SSF48008">
    <property type="entry name" value="GntR ligand-binding domain-like"/>
    <property type="match status" value="1"/>
</dbReference>
<dbReference type="InterPro" id="IPR011711">
    <property type="entry name" value="GntR_C"/>
</dbReference>
<evidence type="ECO:0000313" key="6">
    <source>
        <dbReference type="Proteomes" id="UP000602532"/>
    </source>
</evidence>
<dbReference type="PANTHER" id="PTHR43537:SF5">
    <property type="entry name" value="UXU OPERON TRANSCRIPTIONAL REGULATOR"/>
    <property type="match status" value="1"/>
</dbReference>
<keyword evidence="3" id="KW-0804">Transcription</keyword>
<accession>A0ABR8X063</accession>
<reference evidence="5 6" key="1">
    <citation type="submission" date="2020-08" db="EMBL/GenBank/DDBJ databases">
        <title>A Genomic Blueprint of the Chicken Gut Microbiome.</title>
        <authorList>
            <person name="Gilroy R."/>
            <person name="Ravi A."/>
            <person name="Getino M."/>
            <person name="Pursley I."/>
            <person name="Horton D.L."/>
            <person name="Alikhan N.-F."/>
            <person name="Baker D."/>
            <person name="Gharbi K."/>
            <person name="Hall N."/>
            <person name="Watson M."/>
            <person name="Adriaenssens E.M."/>
            <person name="Foster-Nyarko E."/>
            <person name="Jarju S."/>
            <person name="Secka A."/>
            <person name="Antonio M."/>
            <person name="Oren A."/>
            <person name="Chaudhuri R."/>
            <person name="La Ragione R.M."/>
            <person name="Hildebrand F."/>
            <person name="Pallen M.J."/>
        </authorList>
    </citation>
    <scope>NUCLEOTIDE SEQUENCE [LARGE SCALE GENOMIC DNA]</scope>
    <source>
        <strain evidence="5 6">Sa1CUA4</strain>
    </source>
</reference>
<keyword evidence="1" id="KW-0805">Transcription regulation</keyword>
<dbReference type="InterPro" id="IPR036388">
    <property type="entry name" value="WH-like_DNA-bd_sf"/>
</dbReference>
<dbReference type="Pfam" id="PF00392">
    <property type="entry name" value="GntR"/>
    <property type="match status" value="1"/>
</dbReference>
<evidence type="ECO:0000256" key="2">
    <source>
        <dbReference type="ARBA" id="ARBA00023125"/>
    </source>
</evidence>
<dbReference type="Pfam" id="PF07729">
    <property type="entry name" value="FCD"/>
    <property type="match status" value="1"/>
</dbReference>
<feature type="domain" description="HTH gntR-type" evidence="4">
    <location>
        <begin position="2"/>
        <end position="70"/>
    </location>
</feature>
<dbReference type="RefSeq" id="WP_191764349.1">
    <property type="nucleotide sequence ID" value="NZ_JACSPM010000001.1"/>
</dbReference>
<name>A0ABR8X063_9MICO</name>
<dbReference type="InterPro" id="IPR000524">
    <property type="entry name" value="Tscrpt_reg_HTH_GntR"/>
</dbReference>
<evidence type="ECO:0000256" key="1">
    <source>
        <dbReference type="ARBA" id="ARBA00023015"/>
    </source>
</evidence>
<dbReference type="SMART" id="SM00895">
    <property type="entry name" value="FCD"/>
    <property type="match status" value="1"/>
</dbReference>
<sequence length="247" mass="26985">MQEPLDRFVARLLELATVDDETGARRLPPERELGDALGMSRGALREQLSVLERLGFLRRTQGRGTYIDTPSYGFVRMYFTIAQSLGYITDPHVAEARVLVEEAVAEAAALKATPAQIDDLRCSLERMNAAEASGDIERAHEADADFHRRLLDVVDNPVLDLLREGLQRALNDDMRARREAVTRDGSGTEFDLSHDDIVAAIATGDPEGARIAMRRHFGITTTGITATGVTEPGVTTADVAEADVVAR</sequence>
<proteinExistence type="predicted"/>
<organism evidence="5 6">
    <name type="scientific">Microbacterium gallinarum</name>
    <dbReference type="NCBI Taxonomy" id="2762209"/>
    <lineage>
        <taxon>Bacteria</taxon>
        <taxon>Bacillati</taxon>
        <taxon>Actinomycetota</taxon>
        <taxon>Actinomycetes</taxon>
        <taxon>Micrococcales</taxon>
        <taxon>Microbacteriaceae</taxon>
        <taxon>Microbacterium</taxon>
    </lineage>
</organism>
<dbReference type="EMBL" id="JACSPM010000001">
    <property type="protein sequence ID" value="MBD8022703.1"/>
    <property type="molecule type" value="Genomic_DNA"/>
</dbReference>
<dbReference type="SUPFAM" id="SSF46785">
    <property type="entry name" value="Winged helix' DNA-binding domain"/>
    <property type="match status" value="1"/>
</dbReference>
<evidence type="ECO:0000259" key="4">
    <source>
        <dbReference type="PROSITE" id="PS50949"/>
    </source>
</evidence>
<dbReference type="PROSITE" id="PS50949">
    <property type="entry name" value="HTH_GNTR"/>
    <property type="match status" value="1"/>
</dbReference>
<protein>
    <submittedName>
        <fullName evidence="5">FadR family transcriptional regulator</fullName>
    </submittedName>
</protein>
<evidence type="ECO:0000256" key="3">
    <source>
        <dbReference type="ARBA" id="ARBA00023163"/>
    </source>
</evidence>
<gene>
    <name evidence="5" type="ORF">H9622_03760</name>
</gene>
<dbReference type="PRINTS" id="PR00035">
    <property type="entry name" value="HTHGNTR"/>
</dbReference>
<dbReference type="InterPro" id="IPR036390">
    <property type="entry name" value="WH_DNA-bd_sf"/>
</dbReference>
<evidence type="ECO:0000313" key="5">
    <source>
        <dbReference type="EMBL" id="MBD8022703.1"/>
    </source>
</evidence>
<keyword evidence="2" id="KW-0238">DNA-binding</keyword>
<dbReference type="SMART" id="SM00345">
    <property type="entry name" value="HTH_GNTR"/>
    <property type="match status" value="1"/>
</dbReference>
<dbReference type="InterPro" id="IPR008920">
    <property type="entry name" value="TF_FadR/GntR_C"/>
</dbReference>
<comment type="caution">
    <text evidence="5">The sequence shown here is derived from an EMBL/GenBank/DDBJ whole genome shotgun (WGS) entry which is preliminary data.</text>
</comment>